<keyword evidence="4" id="KW-0233">DNA recombination</keyword>
<evidence type="ECO:0000313" key="9">
    <source>
        <dbReference type="Proteomes" id="UP000705867"/>
    </source>
</evidence>
<keyword evidence="2" id="KW-0229">DNA integration</keyword>
<dbReference type="GO" id="GO:0015074">
    <property type="term" value="P:DNA integration"/>
    <property type="evidence" value="ECO:0007669"/>
    <property type="project" value="UniProtKB-KW"/>
</dbReference>
<dbReference type="PROSITE" id="PS51898">
    <property type="entry name" value="TYR_RECOMBINASE"/>
    <property type="match status" value="1"/>
</dbReference>
<dbReference type="InterPro" id="IPR002104">
    <property type="entry name" value="Integrase_catalytic"/>
</dbReference>
<evidence type="ECO:0000259" key="6">
    <source>
        <dbReference type="PROSITE" id="PS51898"/>
    </source>
</evidence>
<dbReference type="Pfam" id="PF14659">
    <property type="entry name" value="Phage_int_SAM_3"/>
    <property type="match status" value="1"/>
</dbReference>
<dbReference type="PROSITE" id="PS51900">
    <property type="entry name" value="CB"/>
    <property type="match status" value="1"/>
</dbReference>
<dbReference type="GO" id="GO:0006310">
    <property type="term" value="P:DNA recombination"/>
    <property type="evidence" value="ECO:0007669"/>
    <property type="project" value="UniProtKB-KW"/>
</dbReference>
<evidence type="ECO:0000259" key="7">
    <source>
        <dbReference type="PROSITE" id="PS51900"/>
    </source>
</evidence>
<feature type="domain" description="Core-binding (CB)" evidence="7">
    <location>
        <begin position="54"/>
        <end position="149"/>
    </location>
</feature>
<dbReference type="SUPFAM" id="SSF56349">
    <property type="entry name" value="DNA breaking-rejoining enzymes"/>
    <property type="match status" value="1"/>
</dbReference>
<dbReference type="InterPro" id="IPR011010">
    <property type="entry name" value="DNA_brk_join_enz"/>
</dbReference>
<protein>
    <submittedName>
        <fullName evidence="8">Site-specific integrase</fullName>
    </submittedName>
</protein>
<dbReference type="PANTHER" id="PTHR30349:SF41">
    <property type="entry name" value="INTEGRASE_RECOMBINASE PROTEIN MJ0367-RELATED"/>
    <property type="match status" value="1"/>
</dbReference>
<reference evidence="8" key="2">
    <citation type="submission" date="2021-08" db="EMBL/GenBank/DDBJ databases">
        <authorList>
            <person name="Dalcin Martins P."/>
        </authorList>
    </citation>
    <scope>NUCLEOTIDE SEQUENCE</scope>
    <source>
        <strain evidence="8">MAG_39</strain>
    </source>
</reference>
<dbReference type="EMBL" id="JAIOIV010000151">
    <property type="protein sequence ID" value="MBZ0158448.1"/>
    <property type="molecule type" value="Genomic_DNA"/>
</dbReference>
<evidence type="ECO:0000313" key="8">
    <source>
        <dbReference type="EMBL" id="MBZ0158448.1"/>
    </source>
</evidence>
<sequence length="341" mass="38769">MSLRKKKNGKWEICISCGRTERRWFTFEGTEAQAREYELELQKQIGSAPRNEGATLSSFALEYLEWATHHQKEKTVKNKKRILFSSLIPFFGHIPVSRITPQLLEAYKAKRKKEIAVLMEKTEHKGAKGGNRAINIELICLSAVLRWGAEQELCPEVVLKTRTLPYRRPIPEVMSKEETLAFVRAAEPKYRSILLCLYHGGMRFQEVSMLKWSQVDIGNGIIRVVGKGGKPRIVPMTSLLREDLSMLRSTATSDLVFTSRRTGGAVRDIRKAIERAKKKAQITRRITPHLLRHSFATHLLEEGTDLRAIQELLGHAEISTTTIYTHVAFGHLKKAVNSLEG</sequence>
<proteinExistence type="inferred from homology"/>
<dbReference type="InterPro" id="IPR004107">
    <property type="entry name" value="Integrase_SAM-like_N"/>
</dbReference>
<dbReference type="InterPro" id="IPR050090">
    <property type="entry name" value="Tyrosine_recombinase_XerCD"/>
</dbReference>
<name>A0A953M3S3_9BACT</name>
<evidence type="ECO:0000256" key="5">
    <source>
        <dbReference type="PROSITE-ProRule" id="PRU01248"/>
    </source>
</evidence>
<keyword evidence="3 5" id="KW-0238">DNA-binding</keyword>
<feature type="domain" description="Tyr recombinase" evidence="6">
    <location>
        <begin position="169"/>
        <end position="337"/>
    </location>
</feature>
<accession>A0A953M3S3</accession>
<dbReference type="GO" id="GO:0003677">
    <property type="term" value="F:DNA binding"/>
    <property type="evidence" value="ECO:0007669"/>
    <property type="project" value="UniProtKB-UniRule"/>
</dbReference>
<comment type="similarity">
    <text evidence="1">Belongs to the 'phage' integrase family.</text>
</comment>
<dbReference type="Proteomes" id="UP000705867">
    <property type="component" value="Unassembled WGS sequence"/>
</dbReference>
<dbReference type="PANTHER" id="PTHR30349">
    <property type="entry name" value="PHAGE INTEGRASE-RELATED"/>
    <property type="match status" value="1"/>
</dbReference>
<evidence type="ECO:0000256" key="4">
    <source>
        <dbReference type="ARBA" id="ARBA00023172"/>
    </source>
</evidence>
<gene>
    <name evidence="8" type="ORF">K8I29_19795</name>
</gene>
<dbReference type="Gene3D" id="1.10.150.130">
    <property type="match status" value="1"/>
</dbReference>
<evidence type="ECO:0000256" key="1">
    <source>
        <dbReference type="ARBA" id="ARBA00008857"/>
    </source>
</evidence>
<evidence type="ECO:0000256" key="3">
    <source>
        <dbReference type="ARBA" id="ARBA00023125"/>
    </source>
</evidence>
<dbReference type="AlphaFoldDB" id="A0A953M3S3"/>
<reference evidence="8" key="1">
    <citation type="journal article" date="2021" name="bioRxiv">
        <title>Unraveling nitrogen, sulfur and carbon metabolic pathways and microbial community transcriptional responses to substrate deprivation and toxicity stresses in a bioreactor mimicking anoxic brackish coastal sediment conditions.</title>
        <authorList>
            <person name="Martins P.D."/>
            <person name="Echeveste M.J."/>
            <person name="Arshad A."/>
            <person name="Kurth J."/>
            <person name="Ouboter H."/>
            <person name="Jetten M.S.M."/>
            <person name="Welte C.U."/>
        </authorList>
    </citation>
    <scope>NUCLEOTIDE SEQUENCE</scope>
    <source>
        <strain evidence="8">MAG_39</strain>
    </source>
</reference>
<dbReference type="InterPro" id="IPR010998">
    <property type="entry name" value="Integrase_recombinase_N"/>
</dbReference>
<organism evidence="8 9">
    <name type="scientific">Candidatus Nitrobium versatile</name>
    <dbReference type="NCBI Taxonomy" id="2884831"/>
    <lineage>
        <taxon>Bacteria</taxon>
        <taxon>Pseudomonadati</taxon>
        <taxon>Nitrospirota</taxon>
        <taxon>Nitrospiria</taxon>
        <taxon>Nitrospirales</taxon>
        <taxon>Nitrospiraceae</taxon>
        <taxon>Candidatus Nitrobium</taxon>
    </lineage>
</organism>
<dbReference type="Gene3D" id="1.10.443.10">
    <property type="entry name" value="Intergrase catalytic core"/>
    <property type="match status" value="1"/>
</dbReference>
<evidence type="ECO:0000256" key="2">
    <source>
        <dbReference type="ARBA" id="ARBA00022908"/>
    </source>
</evidence>
<dbReference type="InterPro" id="IPR044068">
    <property type="entry name" value="CB"/>
</dbReference>
<dbReference type="Pfam" id="PF00589">
    <property type="entry name" value="Phage_integrase"/>
    <property type="match status" value="1"/>
</dbReference>
<comment type="caution">
    <text evidence="8">The sequence shown here is derived from an EMBL/GenBank/DDBJ whole genome shotgun (WGS) entry which is preliminary data.</text>
</comment>
<dbReference type="InterPro" id="IPR013762">
    <property type="entry name" value="Integrase-like_cat_sf"/>
</dbReference>